<name>F6HT81_VITVI</name>
<proteinExistence type="predicted"/>
<evidence type="ECO:0000313" key="1">
    <source>
        <dbReference type="EMBL" id="CCB57891.1"/>
    </source>
</evidence>
<dbReference type="AlphaFoldDB" id="F6HT81"/>
<keyword evidence="2" id="KW-1185">Reference proteome</keyword>
<gene>
    <name evidence="1" type="ordered locus">VIT_02s0012g01490</name>
</gene>
<accession>F6HT81</accession>
<dbReference type="HOGENOM" id="CLU_2390469_0_0_1"/>
<organism evidence="1 2">
    <name type="scientific">Vitis vinifera</name>
    <name type="common">Grape</name>
    <dbReference type="NCBI Taxonomy" id="29760"/>
    <lineage>
        <taxon>Eukaryota</taxon>
        <taxon>Viridiplantae</taxon>
        <taxon>Streptophyta</taxon>
        <taxon>Embryophyta</taxon>
        <taxon>Tracheophyta</taxon>
        <taxon>Spermatophyta</taxon>
        <taxon>Magnoliopsida</taxon>
        <taxon>eudicotyledons</taxon>
        <taxon>Gunneridae</taxon>
        <taxon>Pentapetalae</taxon>
        <taxon>rosids</taxon>
        <taxon>Vitales</taxon>
        <taxon>Vitaceae</taxon>
        <taxon>Viteae</taxon>
        <taxon>Vitis</taxon>
    </lineage>
</organism>
<sequence>MDLQIAKRSLNFGGPNGEIEKECILLDSLTTRKAPTSTSSTPSEGPNKIRWTESRDIIISKEFQWLRLKQKEWVLVDKWKEKEIVEEVGSYPRG</sequence>
<dbReference type="EMBL" id="FN596247">
    <property type="protein sequence ID" value="CCB57891.1"/>
    <property type="molecule type" value="Genomic_DNA"/>
</dbReference>
<protein>
    <submittedName>
        <fullName evidence="1">Uncharacterized protein</fullName>
    </submittedName>
</protein>
<dbReference type="Proteomes" id="UP000009183">
    <property type="component" value="Chromosome 2"/>
</dbReference>
<dbReference type="PaxDb" id="29760-VIT_02s0012g01490.t01"/>
<dbReference type="InParanoid" id="F6HT81"/>
<evidence type="ECO:0000313" key="2">
    <source>
        <dbReference type="Proteomes" id="UP000009183"/>
    </source>
</evidence>
<reference evidence="2" key="1">
    <citation type="journal article" date="2007" name="Nature">
        <title>The grapevine genome sequence suggests ancestral hexaploidization in major angiosperm phyla.</title>
        <authorList>
            <consortium name="The French-Italian Public Consortium for Grapevine Genome Characterization."/>
            <person name="Jaillon O."/>
            <person name="Aury J.-M."/>
            <person name="Noel B."/>
            <person name="Policriti A."/>
            <person name="Clepet C."/>
            <person name="Casagrande A."/>
            <person name="Choisne N."/>
            <person name="Aubourg S."/>
            <person name="Vitulo N."/>
            <person name="Jubin C."/>
            <person name="Vezzi A."/>
            <person name="Legeai F."/>
            <person name="Hugueney P."/>
            <person name="Dasilva C."/>
            <person name="Horner D."/>
            <person name="Mica E."/>
            <person name="Jublot D."/>
            <person name="Poulain J."/>
            <person name="Bruyere C."/>
            <person name="Billault A."/>
            <person name="Segurens B."/>
            <person name="Gouyvenoux M."/>
            <person name="Ugarte E."/>
            <person name="Cattonaro F."/>
            <person name="Anthouard V."/>
            <person name="Vico V."/>
            <person name="Del Fabbro C."/>
            <person name="Alaux M."/>
            <person name="Di Gaspero G."/>
            <person name="Dumas V."/>
            <person name="Felice N."/>
            <person name="Paillard S."/>
            <person name="Juman I."/>
            <person name="Moroldo M."/>
            <person name="Scalabrin S."/>
            <person name="Canaguier A."/>
            <person name="Le Clainche I."/>
            <person name="Malacrida G."/>
            <person name="Durand E."/>
            <person name="Pesole G."/>
            <person name="Laucou V."/>
            <person name="Chatelet P."/>
            <person name="Merdinoglu D."/>
            <person name="Delledonne M."/>
            <person name="Pezzotti M."/>
            <person name="Lecharny A."/>
            <person name="Scarpelli C."/>
            <person name="Artiguenave F."/>
            <person name="Pe M.E."/>
            <person name="Valle G."/>
            <person name="Morgante M."/>
            <person name="Caboche M."/>
            <person name="Adam-Blondon A.-F."/>
            <person name="Weissenbach J."/>
            <person name="Quetier F."/>
            <person name="Wincker P."/>
        </authorList>
    </citation>
    <scope>NUCLEOTIDE SEQUENCE [LARGE SCALE GENOMIC DNA]</scope>
    <source>
        <strain evidence="2">cv. Pinot noir / PN40024</strain>
    </source>
</reference>